<dbReference type="SUPFAM" id="SSF109770">
    <property type="entry name" value="Nickel-containing superoxide dismutase, NiSOD"/>
    <property type="match status" value="1"/>
</dbReference>
<organism evidence="1 2">
    <name type="scientific">Marinobacterium lutimaris</name>
    <dbReference type="NCBI Taxonomy" id="568106"/>
    <lineage>
        <taxon>Bacteria</taxon>
        <taxon>Pseudomonadati</taxon>
        <taxon>Pseudomonadota</taxon>
        <taxon>Gammaproteobacteria</taxon>
        <taxon>Oceanospirillales</taxon>
        <taxon>Oceanospirillaceae</taxon>
        <taxon>Marinobacterium</taxon>
    </lineage>
</organism>
<dbReference type="InterPro" id="IPR036502">
    <property type="entry name" value="NiSOD_sf"/>
</dbReference>
<dbReference type="GO" id="GO:0004784">
    <property type="term" value="F:superoxide dismutase activity"/>
    <property type="evidence" value="ECO:0007669"/>
    <property type="project" value="InterPro"/>
</dbReference>
<accession>A0A1H5VG02</accession>
<evidence type="ECO:0000313" key="1">
    <source>
        <dbReference type="EMBL" id="SEF86144.1"/>
    </source>
</evidence>
<reference evidence="1 2" key="1">
    <citation type="submission" date="2016-10" db="EMBL/GenBank/DDBJ databases">
        <authorList>
            <person name="de Groot N.N."/>
        </authorList>
    </citation>
    <scope>NUCLEOTIDE SEQUENCE [LARGE SCALE GENOMIC DNA]</scope>
    <source>
        <strain evidence="1 2">DSM 22012</strain>
    </source>
</reference>
<sequence>MLHNLLAKMDTLVGFEEASAHCDIPCKIYDPATAQIAALTVIRLVDLLEELKSAPADVNTMAKVSRLAKEKEAHGLIVKEEIRVIWGDYFKQPQIEKFPQIHELTHNIMLAASKAKQEINRDDAVKLLELVNQFAEIFWETKGVATFRAKCPYLPEEITVYPQLTPEA</sequence>
<protein>
    <submittedName>
        <fullName evidence="1">Nickel superoxide dismutase</fullName>
    </submittedName>
</protein>
<dbReference type="Pfam" id="PF09055">
    <property type="entry name" value="Sod_Ni"/>
    <property type="match status" value="1"/>
</dbReference>
<dbReference type="AlphaFoldDB" id="A0A1H5VG02"/>
<dbReference type="Proteomes" id="UP000236745">
    <property type="component" value="Unassembled WGS sequence"/>
</dbReference>
<dbReference type="NCBIfam" id="TIGR02753">
    <property type="entry name" value="sodN"/>
    <property type="match status" value="1"/>
</dbReference>
<dbReference type="Gene3D" id="1.20.120.400">
    <property type="entry name" value="Nickel-containing superoxide dismutase"/>
    <property type="match status" value="1"/>
</dbReference>
<dbReference type="EMBL" id="FNVQ01000001">
    <property type="protein sequence ID" value="SEF86144.1"/>
    <property type="molecule type" value="Genomic_DNA"/>
</dbReference>
<dbReference type="InterPro" id="IPR014123">
    <property type="entry name" value="Superoxide_dismutase_Ni-type"/>
</dbReference>
<keyword evidence="2" id="KW-1185">Reference proteome</keyword>
<dbReference type="RefSeq" id="WP_104001685.1">
    <property type="nucleotide sequence ID" value="NZ_FNVQ01000001.1"/>
</dbReference>
<proteinExistence type="predicted"/>
<gene>
    <name evidence="1" type="ORF">SAMN05444390_101724</name>
</gene>
<evidence type="ECO:0000313" key="2">
    <source>
        <dbReference type="Proteomes" id="UP000236745"/>
    </source>
</evidence>
<dbReference type="OrthoDB" id="9790847at2"/>
<dbReference type="GO" id="GO:0016151">
    <property type="term" value="F:nickel cation binding"/>
    <property type="evidence" value="ECO:0007669"/>
    <property type="project" value="InterPro"/>
</dbReference>
<name>A0A1H5VG02_9GAMM</name>